<protein>
    <submittedName>
        <fullName evidence="2">Uncharacterized protein</fullName>
    </submittedName>
</protein>
<dbReference type="AlphaFoldDB" id="A0A1I2I8U7"/>
<dbReference type="Proteomes" id="UP000199771">
    <property type="component" value="Unassembled WGS sequence"/>
</dbReference>
<dbReference type="STRING" id="1076937.SAMN04488120_103129"/>
<dbReference type="RefSeq" id="WP_091532154.1">
    <property type="nucleotide sequence ID" value="NZ_FOOC01000003.1"/>
</dbReference>
<dbReference type="SUPFAM" id="SSF48452">
    <property type="entry name" value="TPR-like"/>
    <property type="match status" value="1"/>
</dbReference>
<reference evidence="2 3" key="1">
    <citation type="submission" date="2016-10" db="EMBL/GenBank/DDBJ databases">
        <authorList>
            <person name="de Groot N.N."/>
        </authorList>
    </citation>
    <scope>NUCLEOTIDE SEQUENCE [LARGE SCALE GENOMIC DNA]</scope>
    <source>
        <strain evidence="2 3">DSM 23609</strain>
    </source>
</reference>
<dbReference type="InterPro" id="IPR011990">
    <property type="entry name" value="TPR-like_helical_dom_sf"/>
</dbReference>
<name>A0A1I2I8U7_9GAMM</name>
<evidence type="ECO:0000313" key="3">
    <source>
        <dbReference type="Proteomes" id="UP000199771"/>
    </source>
</evidence>
<gene>
    <name evidence="2" type="ORF">SAMN04488120_103129</name>
</gene>
<evidence type="ECO:0000256" key="1">
    <source>
        <dbReference type="PROSITE-ProRule" id="PRU00339"/>
    </source>
</evidence>
<dbReference type="OrthoDB" id="6181789at2"/>
<keyword evidence="1" id="KW-0802">TPR repeat</keyword>
<accession>A0A1I2I8U7</accession>
<dbReference type="Gene3D" id="1.25.40.10">
    <property type="entry name" value="Tetratricopeptide repeat domain"/>
    <property type="match status" value="1"/>
</dbReference>
<sequence length="227" mass="24356">MTVLAAIGTLTLGACALPQRIDASADAPAGASGTEIDRELYGQLIRSMLDQGQYYAALAHVQQRQRSGGGDRTELRYLEAEARRGLGQVEAARTLYEGLLKTAYAARAYHGLGLLYAGSDLDRAIGYLREAAVRAPTDADVRNDLGYALLKARRDAEALHELATAVELAPESEKARNNLMLLLMVRGDEAAVNRVAREAAVPAETMARLRKQAAELRAPRGATGGRP</sequence>
<evidence type="ECO:0000313" key="2">
    <source>
        <dbReference type="EMBL" id="SFF38742.1"/>
    </source>
</evidence>
<dbReference type="EMBL" id="FOOC01000003">
    <property type="protein sequence ID" value="SFF38742.1"/>
    <property type="molecule type" value="Genomic_DNA"/>
</dbReference>
<organism evidence="2 3">
    <name type="scientific">Fontimonas thermophila</name>
    <dbReference type="NCBI Taxonomy" id="1076937"/>
    <lineage>
        <taxon>Bacteria</taxon>
        <taxon>Pseudomonadati</taxon>
        <taxon>Pseudomonadota</taxon>
        <taxon>Gammaproteobacteria</taxon>
        <taxon>Nevskiales</taxon>
        <taxon>Nevskiaceae</taxon>
        <taxon>Fontimonas</taxon>
    </lineage>
</organism>
<dbReference type="PROSITE" id="PS50005">
    <property type="entry name" value="TPR"/>
    <property type="match status" value="1"/>
</dbReference>
<feature type="repeat" description="TPR" evidence="1">
    <location>
        <begin position="139"/>
        <end position="172"/>
    </location>
</feature>
<dbReference type="InterPro" id="IPR019734">
    <property type="entry name" value="TPR_rpt"/>
</dbReference>
<keyword evidence="3" id="KW-1185">Reference proteome</keyword>
<proteinExistence type="predicted"/>